<organism evidence="1 2">
    <name type="scientific">Sodiomyces alkalinus (strain CBS 110278 / VKM F-3762 / F11)</name>
    <name type="common">Alkaliphilic filamentous fungus</name>
    <dbReference type="NCBI Taxonomy" id="1314773"/>
    <lineage>
        <taxon>Eukaryota</taxon>
        <taxon>Fungi</taxon>
        <taxon>Dikarya</taxon>
        <taxon>Ascomycota</taxon>
        <taxon>Pezizomycotina</taxon>
        <taxon>Sordariomycetes</taxon>
        <taxon>Hypocreomycetidae</taxon>
        <taxon>Glomerellales</taxon>
        <taxon>Plectosphaerellaceae</taxon>
        <taxon>Sodiomyces</taxon>
    </lineage>
</organism>
<dbReference type="RefSeq" id="XP_028468985.1">
    <property type="nucleotide sequence ID" value="XM_028611317.1"/>
</dbReference>
<keyword evidence="2" id="KW-1185">Reference proteome</keyword>
<accession>A0A3N2Q334</accession>
<dbReference type="OrthoDB" id="3350591at2759"/>
<dbReference type="PANTHER" id="PTHR38797">
    <property type="entry name" value="NUCLEAR PORE COMPLEX PROTEIN NUP85-RELATED"/>
    <property type="match status" value="1"/>
</dbReference>
<proteinExistence type="predicted"/>
<dbReference type="EMBL" id="ML119052">
    <property type="protein sequence ID" value="ROT41179.1"/>
    <property type="molecule type" value="Genomic_DNA"/>
</dbReference>
<evidence type="ECO:0000313" key="1">
    <source>
        <dbReference type="EMBL" id="ROT41179.1"/>
    </source>
</evidence>
<evidence type="ECO:0000313" key="2">
    <source>
        <dbReference type="Proteomes" id="UP000272025"/>
    </source>
</evidence>
<gene>
    <name evidence="1" type="ORF">SODALDRAFT_330891</name>
</gene>
<dbReference type="InterPro" id="IPR022085">
    <property type="entry name" value="OpdG"/>
</dbReference>
<protein>
    <submittedName>
        <fullName evidence="1">Uncharacterized protein</fullName>
    </submittedName>
</protein>
<dbReference type="Pfam" id="PF12311">
    <property type="entry name" value="DUF3632"/>
    <property type="match status" value="1"/>
</dbReference>
<name>A0A3N2Q334_SODAK</name>
<dbReference type="AlphaFoldDB" id="A0A3N2Q334"/>
<dbReference type="InterPro" id="IPR053204">
    <property type="entry name" value="Oxopyrrolidines_Biosynth-assoc"/>
</dbReference>
<dbReference type="STRING" id="1314773.A0A3N2Q334"/>
<dbReference type="PANTHER" id="PTHR38797:SF4">
    <property type="entry name" value="NUCLEAR PORE COMPLEX PROTEIN NUP85"/>
    <property type="match status" value="1"/>
</dbReference>
<dbReference type="GeneID" id="39579795"/>
<dbReference type="Proteomes" id="UP000272025">
    <property type="component" value="Unassembled WGS sequence"/>
</dbReference>
<reference evidence="1 2" key="1">
    <citation type="journal article" date="2018" name="Mol. Ecol.">
        <title>The obligate alkalophilic soda-lake fungus Sodiomyces alkalinus has shifted to a protein diet.</title>
        <authorList>
            <person name="Grum-Grzhimaylo A.A."/>
            <person name="Falkoski D.L."/>
            <person name="van den Heuvel J."/>
            <person name="Valero-Jimenez C.A."/>
            <person name="Min B."/>
            <person name="Choi I.G."/>
            <person name="Lipzen A."/>
            <person name="Daum C.G."/>
            <person name="Aanen D.K."/>
            <person name="Tsang A."/>
            <person name="Henrissat B."/>
            <person name="Bilanenko E.N."/>
            <person name="de Vries R.P."/>
            <person name="van Kan J.A.L."/>
            <person name="Grigoriev I.V."/>
            <person name="Debets A.J.M."/>
        </authorList>
    </citation>
    <scope>NUCLEOTIDE SEQUENCE [LARGE SCALE GENOMIC DNA]</scope>
    <source>
        <strain evidence="1 2">F11</strain>
    </source>
</reference>
<sequence>MTTYQAQSPALFLSYQPDEHAPDGTNAFDSIKSFLEPGSTATAEATGSSILSKLPAGPAPADGSDALWSLYNVLIGIAKQIPHDHPALVKLVRVVDRLGRSPKTTVTQQGSDNEETLRPLHTFGWSLRDIFAPPEFRPNTPSDAEKDAYLSTQAFMALLWSGGLVEGWNFALWQLRSALEEEVEQPEEEKLLVAAAALCVIHAGPQIWQLVVDPPEYTGPDNQSHRPGSRFDGPGGYNFKRWEFWLGAFEGQAEGEDLSCRLSKRAVAVMKGLGGDV</sequence>